<proteinExistence type="predicted"/>
<gene>
    <name evidence="1" type="ORF">Rin_00009750</name>
</gene>
<name>G2GYW5_9ENTR</name>
<dbReference type="EMBL" id="AGCA01000248">
    <property type="protein sequence ID" value="EGY29069.1"/>
    <property type="molecule type" value="Genomic_DNA"/>
</dbReference>
<protein>
    <submittedName>
        <fullName evidence="1">Uncharacterized protein</fullName>
    </submittedName>
</protein>
<dbReference type="RefSeq" id="WP_006706654.1">
    <property type="nucleotide sequence ID" value="NZ_AGCA01000248.1"/>
</dbReference>
<organism evidence="1 2">
    <name type="scientific">Candidatus Regiella insecticola 5.15</name>
    <dbReference type="NCBI Taxonomy" id="1005043"/>
    <lineage>
        <taxon>Bacteria</taxon>
        <taxon>Pseudomonadati</taxon>
        <taxon>Pseudomonadota</taxon>
        <taxon>Gammaproteobacteria</taxon>
        <taxon>Enterobacterales</taxon>
        <taxon>Enterobacteriaceae</taxon>
        <taxon>aphid secondary symbionts</taxon>
        <taxon>Candidatus Regiella</taxon>
    </lineage>
</organism>
<comment type="caution">
    <text evidence="1">The sequence shown here is derived from an EMBL/GenBank/DDBJ whole genome shotgun (WGS) entry which is preliminary data.</text>
</comment>
<dbReference type="Proteomes" id="UP000004116">
    <property type="component" value="Unassembled WGS sequence"/>
</dbReference>
<accession>G2GYW5</accession>
<evidence type="ECO:0000313" key="2">
    <source>
        <dbReference type="Proteomes" id="UP000004116"/>
    </source>
</evidence>
<keyword evidence="2" id="KW-1185">Reference proteome</keyword>
<sequence length="62" mass="6950">MLSSETEKKIIISTLLYQTLEKYAASVSVHCDCTVTPDNFIHYLIEHYAESACDNIIAKLGN</sequence>
<dbReference type="AlphaFoldDB" id="G2GYW5"/>
<evidence type="ECO:0000313" key="1">
    <source>
        <dbReference type="EMBL" id="EGY29069.1"/>
    </source>
</evidence>
<reference evidence="1 2" key="1">
    <citation type="journal article" date="2012" name="Genome Res.">
        <title>Genomic basis of endosymbiont-conferred protection against an insect parasitoid.</title>
        <authorList>
            <person name="Hansen A.K."/>
            <person name="Vorburger C."/>
            <person name="Moran N.A."/>
        </authorList>
    </citation>
    <scope>NUCLEOTIDE SEQUENCE [LARGE SCALE GENOMIC DNA]</scope>
    <source>
        <strain evidence="2">R5.15</strain>
    </source>
</reference>